<protein>
    <submittedName>
        <fullName evidence="1">Uncharacterized protein</fullName>
    </submittedName>
</protein>
<sequence length="102" mass="11496">MFGGTSSEEQEAALVTAGVHQAEQSLTERLEDMDKAKMIRVYYYQGKVELLKDASQPIPVNMLTCRYVDVSSTTAKRIILRLELHNNMRWSTIEGFASEPGN</sequence>
<evidence type="ECO:0000313" key="2">
    <source>
        <dbReference type="Proteomes" id="UP000009325"/>
    </source>
</evidence>
<name>K0NEH8_9LACO</name>
<dbReference type="Proteomes" id="UP000009325">
    <property type="component" value="Unassembled WGS sequence"/>
</dbReference>
<comment type="caution">
    <text evidence="1">The sequence shown here is derived from an EMBL/GenBank/DDBJ whole genome shotgun (WGS) entry which is preliminary data.</text>
</comment>
<reference evidence="1 2" key="1">
    <citation type="submission" date="2012-08" db="EMBL/GenBank/DDBJ databases">
        <title>Draft Genome Sequences of Lactobacillus equicursoris CIP 110162T, isolated from thoroughbred racehorse feces and Lactobacillus sp. CRBIP 24.137 isolated from urine of human.</title>
        <authorList>
            <person name="Cousin S."/>
            <person name="Loux V."/>
            <person name="Ma L."/>
            <person name="Creno S."/>
            <person name="Clermont D."/>
            <person name="Bizet C."/>
            <person name="Bouchier C."/>
        </authorList>
    </citation>
    <scope>NUCLEOTIDE SEQUENCE [LARGE SCALE GENOMIC DNA]</scope>
    <source>
        <strain evidence="1 2">66c</strain>
    </source>
</reference>
<dbReference type="EMBL" id="CALZ01000062">
    <property type="protein sequence ID" value="CCK83292.1"/>
    <property type="molecule type" value="Genomic_DNA"/>
</dbReference>
<accession>K0NEH8</accession>
<dbReference type="AlphaFoldDB" id="K0NEH8"/>
<proteinExistence type="predicted"/>
<organism evidence="1 2">
    <name type="scientific">Lactobacillus equicursoris 66c</name>
    <dbReference type="NCBI Taxonomy" id="872326"/>
    <lineage>
        <taxon>Bacteria</taxon>
        <taxon>Bacillati</taxon>
        <taxon>Bacillota</taxon>
        <taxon>Bacilli</taxon>
        <taxon>Lactobacillales</taxon>
        <taxon>Lactobacillaceae</taxon>
        <taxon>Lactobacillus</taxon>
    </lineage>
</organism>
<gene>
    <name evidence="1" type="ORF">BN146_03295</name>
</gene>
<dbReference type="RefSeq" id="WP_009557801.1">
    <property type="nucleotide sequence ID" value="NZ_CALZ01000062.1"/>
</dbReference>
<evidence type="ECO:0000313" key="1">
    <source>
        <dbReference type="EMBL" id="CCK83292.1"/>
    </source>
</evidence>